<keyword evidence="2" id="KW-0472">Membrane</keyword>
<dbReference type="Pfam" id="PF00497">
    <property type="entry name" value="SBP_bac_3"/>
    <property type="match status" value="1"/>
</dbReference>
<organism evidence="4 5">
    <name type="scientific">Strongylocentrotus purpuratus</name>
    <name type="common">Purple sea urchin</name>
    <dbReference type="NCBI Taxonomy" id="7668"/>
    <lineage>
        <taxon>Eukaryota</taxon>
        <taxon>Metazoa</taxon>
        <taxon>Echinodermata</taxon>
        <taxon>Eleutherozoa</taxon>
        <taxon>Echinozoa</taxon>
        <taxon>Echinoidea</taxon>
        <taxon>Euechinoidea</taxon>
        <taxon>Echinacea</taxon>
        <taxon>Camarodonta</taxon>
        <taxon>Echinidea</taxon>
        <taxon>Strongylocentrotidae</taxon>
        <taxon>Strongylocentrotus</taxon>
    </lineage>
</organism>
<dbReference type="EnsemblMetazoa" id="XM_030995397">
    <property type="protein sequence ID" value="XP_030851257"/>
    <property type="gene ID" value="LOC100892258"/>
</dbReference>
<proteinExistence type="predicted"/>
<sequence>MSTTALSDIPCQRLECDDNFTRKRSHPNDGCRRAKDIVIVVVVVVAVGALILALVSLAKPGHFEVEYEQEFNGPGFPWSKDKIWTFAIGHYGINREYLDEATGTIKGYNVDIINAVCKIANKNCELVYDDFARCWMSVAGERAKGGEGLLGGWYDACTGWGITYDRSRSFSFTKPYSKLAGVGIYVSNTTTNFDWTNLRGRTIGFMNGFSSDEHCLARYADDLIQGSKLSASAGQIVYYTSLEELVAAVIDGNVDAAFCYAEPQLGQLKLLTASSFPNRCALGGFGMMARKDNPTFVTWWNDAFDKLVNTAEYRMICRDLKEAHGHMPGQNPEDVCL</sequence>
<keyword evidence="1" id="KW-0732">Signal</keyword>
<dbReference type="PANTHER" id="PTHR35936">
    <property type="entry name" value="MEMBRANE-BOUND LYTIC MUREIN TRANSGLYCOSYLASE F"/>
    <property type="match status" value="1"/>
</dbReference>
<reference evidence="4" key="2">
    <citation type="submission" date="2021-01" db="UniProtKB">
        <authorList>
            <consortium name="EnsemblMetazoa"/>
        </authorList>
    </citation>
    <scope>IDENTIFICATION</scope>
</reference>
<evidence type="ECO:0000259" key="3">
    <source>
        <dbReference type="Pfam" id="PF00497"/>
    </source>
</evidence>
<keyword evidence="2" id="KW-0812">Transmembrane</keyword>
<accession>A0A7M7PFX0</accession>
<protein>
    <recommendedName>
        <fullName evidence="3">Solute-binding protein family 3/N-terminal domain-containing protein</fullName>
    </recommendedName>
</protein>
<dbReference type="PANTHER" id="PTHR35936:SF19">
    <property type="entry name" value="AMINO-ACID-BINDING PROTEIN YXEM-RELATED"/>
    <property type="match status" value="1"/>
</dbReference>
<dbReference type="InParanoid" id="A0A7M7PFX0"/>
<dbReference type="KEGG" id="spu:100892258"/>
<feature type="transmembrane region" description="Helical" evidence="2">
    <location>
        <begin position="37"/>
        <end position="58"/>
    </location>
</feature>
<evidence type="ECO:0000256" key="1">
    <source>
        <dbReference type="ARBA" id="ARBA00022729"/>
    </source>
</evidence>
<dbReference type="OrthoDB" id="5984008at2759"/>
<dbReference type="Proteomes" id="UP000007110">
    <property type="component" value="Unassembled WGS sequence"/>
</dbReference>
<dbReference type="RefSeq" id="XP_030851257.1">
    <property type="nucleotide sequence ID" value="XM_030995397.1"/>
</dbReference>
<evidence type="ECO:0000313" key="5">
    <source>
        <dbReference type="Proteomes" id="UP000007110"/>
    </source>
</evidence>
<dbReference type="Gene3D" id="3.40.190.10">
    <property type="entry name" value="Periplasmic binding protein-like II"/>
    <property type="match status" value="2"/>
</dbReference>
<feature type="domain" description="Solute-binding protein family 3/N-terminal" evidence="3">
    <location>
        <begin position="96"/>
        <end position="316"/>
    </location>
</feature>
<name>A0A7M7PFX0_STRPU</name>
<dbReference type="GeneID" id="100892258"/>
<keyword evidence="2" id="KW-1133">Transmembrane helix</keyword>
<dbReference type="InterPro" id="IPR001638">
    <property type="entry name" value="Solute-binding_3/MltF_N"/>
</dbReference>
<dbReference type="SUPFAM" id="SSF53850">
    <property type="entry name" value="Periplasmic binding protein-like II"/>
    <property type="match status" value="1"/>
</dbReference>
<dbReference type="AlphaFoldDB" id="A0A7M7PFX0"/>
<evidence type="ECO:0000256" key="2">
    <source>
        <dbReference type="SAM" id="Phobius"/>
    </source>
</evidence>
<evidence type="ECO:0000313" key="4">
    <source>
        <dbReference type="EnsemblMetazoa" id="XP_030851257"/>
    </source>
</evidence>
<dbReference type="OMA" id="MEYRENA"/>
<reference evidence="5" key="1">
    <citation type="submission" date="2015-02" db="EMBL/GenBank/DDBJ databases">
        <title>Genome sequencing for Strongylocentrotus purpuratus.</title>
        <authorList>
            <person name="Murali S."/>
            <person name="Liu Y."/>
            <person name="Vee V."/>
            <person name="English A."/>
            <person name="Wang M."/>
            <person name="Skinner E."/>
            <person name="Han Y."/>
            <person name="Muzny D.M."/>
            <person name="Worley K.C."/>
            <person name="Gibbs R.A."/>
        </authorList>
    </citation>
    <scope>NUCLEOTIDE SEQUENCE</scope>
</reference>
<keyword evidence="5" id="KW-1185">Reference proteome</keyword>